<dbReference type="Pfam" id="PF02636">
    <property type="entry name" value="Methyltransf_28"/>
    <property type="match status" value="1"/>
</dbReference>
<evidence type="ECO:0000256" key="2">
    <source>
        <dbReference type="ARBA" id="ARBA00022679"/>
    </source>
</evidence>
<dbReference type="InterPro" id="IPR029063">
    <property type="entry name" value="SAM-dependent_MTases_sf"/>
</dbReference>
<dbReference type="Gene3D" id="3.40.50.12710">
    <property type="match status" value="1"/>
</dbReference>
<dbReference type="PANTHER" id="PTHR12049">
    <property type="entry name" value="PROTEIN ARGININE METHYLTRANSFERASE NDUFAF7, MITOCHONDRIAL"/>
    <property type="match status" value="1"/>
</dbReference>
<accession>A0ABS3JB58</accession>
<dbReference type="Proteomes" id="UP000664288">
    <property type="component" value="Unassembled WGS sequence"/>
</dbReference>
<dbReference type="RefSeq" id="WP_207353029.1">
    <property type="nucleotide sequence ID" value="NZ_JAFMPY010000041.1"/>
</dbReference>
<dbReference type="InterPro" id="IPR038375">
    <property type="entry name" value="NDUFAF7_sf"/>
</dbReference>
<sequence length="367" mass="39097">MNELARRIAEIVRREGPIGIDRYWNLALFDPRAGYYATKNPFGRAGDFVTAPEVSQMFGELLGAWLASAWAGLGAPRPFRLVEIGPGRGTLMADILRTLRRAAPACLAAATVHLVETSETLAAIQAETLARFDLPIRRHRRIEEVPAGPAVFVANELFDALAIRQFVFDGEAFRERCVGVSPTGRLEFVLCDRRGQRPPAGALPHPPAAGAVLEVAPERDGLAAVLASRLAEESGAALFLDYGHAGPAFGDTLQAVRAHAHADPLDRPGEADLTSHVDFTRLAGIFAARGLAVSQIVEQGTFLLSLGLLERAGVLGAPLDCNGRRDVERAVARLAGRGPGEMGALFKVVAVADRPLAVPPFISAASD</sequence>
<name>A0ABS3JB58_9HYPH</name>
<organism evidence="3 4">
    <name type="scientific">Jiella sonneratiae</name>
    <dbReference type="NCBI Taxonomy" id="2816856"/>
    <lineage>
        <taxon>Bacteria</taxon>
        <taxon>Pseudomonadati</taxon>
        <taxon>Pseudomonadota</taxon>
        <taxon>Alphaproteobacteria</taxon>
        <taxon>Hyphomicrobiales</taxon>
        <taxon>Aurantimonadaceae</taxon>
        <taxon>Jiella</taxon>
    </lineage>
</organism>
<gene>
    <name evidence="3" type="ORF">J1C47_22330</name>
</gene>
<evidence type="ECO:0000313" key="4">
    <source>
        <dbReference type="Proteomes" id="UP000664288"/>
    </source>
</evidence>
<evidence type="ECO:0000313" key="3">
    <source>
        <dbReference type="EMBL" id="MBO0906397.1"/>
    </source>
</evidence>
<dbReference type="GO" id="GO:0008168">
    <property type="term" value="F:methyltransferase activity"/>
    <property type="evidence" value="ECO:0007669"/>
    <property type="project" value="UniProtKB-KW"/>
</dbReference>
<proteinExistence type="predicted"/>
<keyword evidence="1 3" id="KW-0489">Methyltransferase</keyword>
<dbReference type="SUPFAM" id="SSF53335">
    <property type="entry name" value="S-adenosyl-L-methionine-dependent methyltransferases"/>
    <property type="match status" value="1"/>
</dbReference>
<dbReference type="GO" id="GO:0032259">
    <property type="term" value="P:methylation"/>
    <property type="evidence" value="ECO:0007669"/>
    <property type="project" value="UniProtKB-KW"/>
</dbReference>
<dbReference type="PANTHER" id="PTHR12049:SF7">
    <property type="entry name" value="PROTEIN ARGININE METHYLTRANSFERASE NDUFAF7, MITOCHONDRIAL"/>
    <property type="match status" value="1"/>
</dbReference>
<comment type="caution">
    <text evidence="3">The sequence shown here is derived from an EMBL/GenBank/DDBJ whole genome shotgun (WGS) entry which is preliminary data.</text>
</comment>
<keyword evidence="2" id="KW-0808">Transferase</keyword>
<keyword evidence="4" id="KW-1185">Reference proteome</keyword>
<protein>
    <submittedName>
        <fullName evidence="3">SAM-dependent methyltransferase</fullName>
    </submittedName>
</protein>
<dbReference type="EMBL" id="JAFMPY010000041">
    <property type="protein sequence ID" value="MBO0906397.1"/>
    <property type="molecule type" value="Genomic_DNA"/>
</dbReference>
<evidence type="ECO:0000256" key="1">
    <source>
        <dbReference type="ARBA" id="ARBA00022603"/>
    </source>
</evidence>
<dbReference type="InterPro" id="IPR003788">
    <property type="entry name" value="NDUFAF7"/>
</dbReference>
<reference evidence="3 4" key="1">
    <citation type="submission" date="2021-03" db="EMBL/GenBank/DDBJ databases">
        <title>Whole genome sequence of Jiella sp. MQZ13P-4.</title>
        <authorList>
            <person name="Tuo L."/>
        </authorList>
    </citation>
    <scope>NUCLEOTIDE SEQUENCE [LARGE SCALE GENOMIC DNA]</scope>
    <source>
        <strain evidence="3 4">MQZ13P-4</strain>
    </source>
</reference>